<dbReference type="SMART" id="SM00176">
    <property type="entry name" value="RAN"/>
    <property type="match status" value="1"/>
</dbReference>
<dbReference type="SMART" id="SM00175">
    <property type="entry name" value="RAB"/>
    <property type="match status" value="1"/>
</dbReference>
<organism evidence="5 6">
    <name type="scientific">Trichinella papuae</name>
    <dbReference type="NCBI Taxonomy" id="268474"/>
    <lineage>
        <taxon>Eukaryota</taxon>
        <taxon>Metazoa</taxon>
        <taxon>Ecdysozoa</taxon>
        <taxon>Nematoda</taxon>
        <taxon>Enoplea</taxon>
        <taxon>Dorylaimia</taxon>
        <taxon>Trichinellida</taxon>
        <taxon>Trichinellidae</taxon>
        <taxon>Trichinella</taxon>
    </lineage>
</organism>
<dbReference type="FunFam" id="3.10.450.10:FF:000004">
    <property type="entry name" value="Cystatin C"/>
    <property type="match status" value="1"/>
</dbReference>
<feature type="domain" description="Cystatin" evidence="4">
    <location>
        <begin position="419"/>
        <end position="528"/>
    </location>
</feature>
<dbReference type="Pfam" id="PF00031">
    <property type="entry name" value="Cystatin"/>
    <property type="match status" value="1"/>
</dbReference>
<evidence type="ECO:0000256" key="1">
    <source>
        <dbReference type="ARBA" id="ARBA00006270"/>
    </source>
</evidence>
<evidence type="ECO:0000313" key="6">
    <source>
        <dbReference type="Proteomes" id="UP000054843"/>
    </source>
</evidence>
<dbReference type="GO" id="GO:0003924">
    <property type="term" value="F:GTPase activity"/>
    <property type="evidence" value="ECO:0007669"/>
    <property type="project" value="InterPro"/>
</dbReference>
<dbReference type="SUPFAM" id="SSF54403">
    <property type="entry name" value="Cystatin/monellin"/>
    <property type="match status" value="1"/>
</dbReference>
<dbReference type="InterPro" id="IPR046350">
    <property type="entry name" value="Cystatin_sf"/>
</dbReference>
<dbReference type="InterPro" id="IPR000010">
    <property type="entry name" value="Cystatin_dom"/>
</dbReference>
<sequence length="613" mass="69220">MANLNDNLYLSDVRQMLGFRFNTYLHWLKLWVHKEIDDDAMYAFVHQAFPSEKRSLHDDFFISLVNDVCKIDFGRNVKRNRVEECGRGFLKDKLDKSSEDSIPALKREQSIWLLRSLCASELSKLALFLLAFSKDIDVIHEDALTCLLDGSEILIKNRMEDIIQAARSRMNGSEEVCLKCAVVKHQTSPCAETETKVEDSQSESIKCRVTLEDLYNVCDISDYLFKFLIIGNSGTGKSCVLHQFLENKFKQDTAHTIGIEFGSKVVKIQDRSIKLQVWDTAGQERFRSLTKNYYNGAACALLVYDITWQSFNAIAQWLSDARSLASPQIIKDLEDRREVTFMEASQFAQENGMLFLETSALTGENIEETFLRCARSILTKIESGELDPNRVGYGIQFGHVEMKPIKNDRPNARALVGEPIVGGLTPADDEDPKVRQMIQYAVEQLNEKSKEPFLRKLITLKNAAVQVVQGALYHLNILVAETDCKKGENVENVQNCKTTPHGLSQECFIKIWEREWLNFIKVMKTKCKEASLPDVNITDTTKPTDDLQVGVIATPENYTIPTEEIATTVVVDQSDEQQASTAAVISSDAEIAPTLLMITTTDSMTNKTEPADM</sequence>
<dbReference type="NCBIfam" id="TIGR00231">
    <property type="entry name" value="small_GTP"/>
    <property type="match status" value="1"/>
</dbReference>
<dbReference type="EMBL" id="JYDO01000194">
    <property type="protein sequence ID" value="KRZ67510.1"/>
    <property type="molecule type" value="Genomic_DNA"/>
</dbReference>
<dbReference type="Gene3D" id="3.10.450.10">
    <property type="match status" value="1"/>
</dbReference>
<dbReference type="PRINTS" id="PR00449">
    <property type="entry name" value="RASTRNSFRMNG"/>
</dbReference>
<evidence type="ECO:0000259" key="4">
    <source>
        <dbReference type="SMART" id="SM00043"/>
    </source>
</evidence>
<dbReference type="InterPro" id="IPR005225">
    <property type="entry name" value="Small_GTP-bd"/>
</dbReference>
<accession>A0A0V1M6Q9</accession>
<dbReference type="PROSITE" id="PS51419">
    <property type="entry name" value="RAB"/>
    <property type="match status" value="1"/>
</dbReference>
<dbReference type="FunFam" id="3.40.50.300:FF:001447">
    <property type="entry name" value="Ras-related protein Rab-1B"/>
    <property type="match status" value="1"/>
</dbReference>
<dbReference type="InterPro" id="IPR050209">
    <property type="entry name" value="Rab_GTPases_membrane_traffic"/>
</dbReference>
<comment type="similarity">
    <text evidence="1">Belongs to the small GTPase superfamily. Rab family.</text>
</comment>
<dbReference type="Pfam" id="PF00071">
    <property type="entry name" value="Ras"/>
    <property type="match status" value="1"/>
</dbReference>
<keyword evidence="3" id="KW-1015">Disulfide bond</keyword>
<evidence type="ECO:0000256" key="3">
    <source>
        <dbReference type="ARBA" id="ARBA00023157"/>
    </source>
</evidence>
<evidence type="ECO:0000256" key="2">
    <source>
        <dbReference type="ARBA" id="ARBA00009403"/>
    </source>
</evidence>
<dbReference type="STRING" id="268474.A0A0V1M6Q9"/>
<comment type="caution">
    <text evidence="5">The sequence shown here is derived from an EMBL/GenBank/DDBJ whole genome shotgun (WGS) entry which is preliminary data.</text>
</comment>
<dbReference type="GO" id="GO:0004869">
    <property type="term" value="F:cysteine-type endopeptidase inhibitor activity"/>
    <property type="evidence" value="ECO:0007669"/>
    <property type="project" value="InterPro"/>
</dbReference>
<evidence type="ECO:0000313" key="5">
    <source>
        <dbReference type="EMBL" id="KRZ67510.1"/>
    </source>
</evidence>
<proteinExistence type="inferred from homology"/>
<dbReference type="SMART" id="SM00174">
    <property type="entry name" value="RHO"/>
    <property type="match status" value="1"/>
</dbReference>
<dbReference type="CDD" id="cd00042">
    <property type="entry name" value="CY"/>
    <property type="match status" value="1"/>
</dbReference>
<keyword evidence="6" id="KW-1185">Reference proteome</keyword>
<dbReference type="Gene3D" id="3.40.50.300">
    <property type="entry name" value="P-loop containing nucleotide triphosphate hydrolases"/>
    <property type="match status" value="1"/>
</dbReference>
<dbReference type="SMART" id="SM00043">
    <property type="entry name" value="CY"/>
    <property type="match status" value="1"/>
</dbReference>
<gene>
    <name evidence="5" type="primary">rab4b</name>
    <name evidence="5" type="ORF">T10_2817</name>
</gene>
<reference evidence="5 6" key="1">
    <citation type="submission" date="2015-01" db="EMBL/GenBank/DDBJ databases">
        <title>Evolution of Trichinella species and genotypes.</title>
        <authorList>
            <person name="Korhonen P.K."/>
            <person name="Edoardo P."/>
            <person name="Giuseppe L.R."/>
            <person name="Gasser R.B."/>
        </authorList>
    </citation>
    <scope>NUCLEOTIDE SEQUENCE [LARGE SCALE GENOMIC DNA]</scope>
    <source>
        <strain evidence="5">ISS1980</strain>
    </source>
</reference>
<comment type="similarity">
    <text evidence="2">Belongs to the cystatin family.</text>
</comment>
<dbReference type="InterPro" id="IPR027417">
    <property type="entry name" value="P-loop_NTPase"/>
</dbReference>
<dbReference type="InterPro" id="IPR001806">
    <property type="entry name" value="Small_GTPase"/>
</dbReference>
<dbReference type="PANTHER" id="PTHR47979">
    <property type="entry name" value="DRAB11-RELATED"/>
    <property type="match status" value="1"/>
</dbReference>
<dbReference type="GO" id="GO:0005525">
    <property type="term" value="F:GTP binding"/>
    <property type="evidence" value="ECO:0007669"/>
    <property type="project" value="InterPro"/>
</dbReference>
<dbReference type="SMART" id="SM00173">
    <property type="entry name" value="RAS"/>
    <property type="match status" value="1"/>
</dbReference>
<dbReference type="AlphaFoldDB" id="A0A0V1M6Q9"/>
<dbReference type="OrthoDB" id="9989112at2759"/>
<dbReference type="Proteomes" id="UP000054843">
    <property type="component" value="Unassembled WGS sequence"/>
</dbReference>
<dbReference type="SUPFAM" id="SSF52540">
    <property type="entry name" value="P-loop containing nucleoside triphosphate hydrolases"/>
    <property type="match status" value="1"/>
</dbReference>
<name>A0A0V1M6Q9_9BILA</name>
<protein>
    <submittedName>
        <fullName evidence="5">Ras-related protein Rab-4B</fullName>
    </submittedName>
</protein>
<dbReference type="PROSITE" id="PS51421">
    <property type="entry name" value="RAS"/>
    <property type="match status" value="1"/>
</dbReference>